<reference evidence="2 4" key="2">
    <citation type="submission" date="2019-11" db="EMBL/GenBank/DDBJ databases">
        <title>FDA dAtabase for Regulatory Grade micrObial Sequences (FDA-ARGOS): Supporting development and validation of Infectious Disease Dx tests.</title>
        <authorList>
            <person name="Turner S."/>
            <person name="Byrd R."/>
            <person name="Tallon L."/>
            <person name="Sadzewicz L."/>
            <person name="Vavikolanu K."/>
            <person name="Mehta A."/>
            <person name="Aluvathingal J."/>
            <person name="Nadendla S."/>
            <person name="Myers T."/>
            <person name="Yan Y."/>
            <person name="Sichtig H."/>
        </authorList>
    </citation>
    <scope>NUCLEOTIDE SEQUENCE [LARGE SCALE GENOMIC DNA]</scope>
    <source>
        <strain evidence="2 4">FDAARGOS_742</strain>
    </source>
</reference>
<sequence>MIEKLKYASTERVFEGVIVDHNDASVTIDIKGRLGQFKIPMRMLISEYPVKIGQEVAFLLSYPEVLNEEPDEHYVNAILNTKKLEQEVQNRKHNEEK</sequence>
<dbReference type="STRING" id="84135.GCA_001052115_00833"/>
<dbReference type="AlphaFoldDB" id="A0A2N6SEQ3"/>
<dbReference type="Proteomes" id="UP000427636">
    <property type="component" value="Chromosome"/>
</dbReference>
<dbReference type="OrthoDB" id="3233899at2"/>
<evidence type="ECO:0000313" key="4">
    <source>
        <dbReference type="Proteomes" id="UP000427636"/>
    </source>
</evidence>
<dbReference type="RefSeq" id="WP_004634012.1">
    <property type="nucleotide sequence ID" value="NZ_CAUTAO010000022.1"/>
</dbReference>
<evidence type="ECO:0000313" key="2">
    <source>
        <dbReference type="EMBL" id="QGS07399.1"/>
    </source>
</evidence>
<dbReference type="NCBIfam" id="NF041553">
    <property type="entry name" value="CBO2463_dom"/>
    <property type="match status" value="1"/>
</dbReference>
<proteinExistence type="predicted"/>
<evidence type="ECO:0000313" key="1">
    <source>
        <dbReference type="EMBL" id="PMC52425.1"/>
    </source>
</evidence>
<accession>A0A2N6SEQ3</accession>
<name>A0A2N6SEQ3_9BACL</name>
<organism evidence="1 3">
    <name type="scientific">Gemella sanguinis</name>
    <dbReference type="NCBI Taxonomy" id="84135"/>
    <lineage>
        <taxon>Bacteria</taxon>
        <taxon>Bacillati</taxon>
        <taxon>Bacillota</taxon>
        <taxon>Bacilli</taxon>
        <taxon>Bacillales</taxon>
        <taxon>Gemellaceae</taxon>
        <taxon>Gemella</taxon>
    </lineage>
</organism>
<protein>
    <submittedName>
        <fullName evidence="1">Uncharacterized protein</fullName>
    </submittedName>
</protein>
<dbReference type="EMBL" id="CP046313">
    <property type="protein sequence ID" value="QGS07399.1"/>
    <property type="molecule type" value="Genomic_DNA"/>
</dbReference>
<dbReference type="EMBL" id="PNGT01000004">
    <property type="protein sequence ID" value="PMC52425.1"/>
    <property type="molecule type" value="Genomic_DNA"/>
</dbReference>
<dbReference type="InterPro" id="IPR048108">
    <property type="entry name" value="CBO2463_dom"/>
</dbReference>
<dbReference type="Proteomes" id="UP000235670">
    <property type="component" value="Unassembled WGS sequence"/>
</dbReference>
<reference evidence="1 3" key="1">
    <citation type="submission" date="2017-09" db="EMBL/GenBank/DDBJ databases">
        <title>Bacterial strain isolated from the female urinary microbiota.</title>
        <authorList>
            <person name="Thomas-White K."/>
            <person name="Kumar N."/>
            <person name="Forster S."/>
            <person name="Putonti C."/>
            <person name="Lawley T."/>
            <person name="Wolfe A.J."/>
        </authorList>
    </citation>
    <scope>NUCLEOTIDE SEQUENCE [LARGE SCALE GENOMIC DNA]</scope>
    <source>
        <strain evidence="1 3">UMB0186</strain>
    </source>
</reference>
<gene>
    <name evidence="1" type="ORF">CJ218_04700</name>
    <name evidence="2" type="ORF">FOC50_03420</name>
</gene>
<evidence type="ECO:0000313" key="3">
    <source>
        <dbReference type="Proteomes" id="UP000235670"/>
    </source>
</evidence>
<keyword evidence="4" id="KW-1185">Reference proteome</keyword>
<dbReference type="GeneID" id="84802303"/>